<proteinExistence type="predicted"/>
<dbReference type="OrthoDB" id="5890913at2"/>
<dbReference type="InterPro" id="IPR012347">
    <property type="entry name" value="Ferritin-like"/>
</dbReference>
<dbReference type="InterPro" id="IPR009078">
    <property type="entry name" value="Ferritin-like_SF"/>
</dbReference>
<protein>
    <submittedName>
        <fullName evidence="2">GTPase</fullName>
    </submittedName>
</protein>
<dbReference type="Gene3D" id="1.20.1260.10">
    <property type="match status" value="1"/>
</dbReference>
<organism evidence="2 3">
    <name type="scientific">Photobacterium leiognathi</name>
    <dbReference type="NCBI Taxonomy" id="553611"/>
    <lineage>
        <taxon>Bacteria</taxon>
        <taxon>Pseudomonadati</taxon>
        <taxon>Pseudomonadota</taxon>
        <taxon>Gammaproteobacteria</taxon>
        <taxon>Vibrionales</taxon>
        <taxon>Vibrionaceae</taxon>
        <taxon>Photobacterium</taxon>
    </lineage>
</organism>
<evidence type="ECO:0000313" key="2">
    <source>
        <dbReference type="EMBL" id="PSV86708.1"/>
    </source>
</evidence>
<keyword evidence="4" id="KW-1185">Reference proteome</keyword>
<dbReference type="SUPFAM" id="SSF47240">
    <property type="entry name" value="Ferritin-like"/>
    <property type="match status" value="1"/>
</dbReference>
<evidence type="ECO:0000313" key="3">
    <source>
        <dbReference type="Proteomes" id="UP000240410"/>
    </source>
</evidence>
<name>A0A2T3M4A6_PHOLE</name>
<dbReference type="Proteomes" id="UP000241566">
    <property type="component" value="Unassembled WGS sequence"/>
</dbReference>
<evidence type="ECO:0000313" key="1">
    <source>
        <dbReference type="EMBL" id="PSV78402.1"/>
    </source>
</evidence>
<sequence>MLESFNVNPSDEYRECIEKYLTADLSFTSELMEGLAKTIFRSKKMMAYCLLHNSIDEAKGAARLRLMANRYADDELKQKMLRHYNDEMNHSKMFASLIPLTGYEAEVDNNGVEEELTKILDFDDDIKTFIFRVHSIEVRSWRLLLLHLKIIEESNKQYMKDMQPTIQNILEDEMRHVSYTAQYVSQWLHQDPYLSQSFINCITHTNRETWEDLSAMSNFMRDNVFQLMQEAEV</sequence>
<accession>A0A2T3M4A6</accession>
<gene>
    <name evidence="2" type="ORF">CTM89_20870</name>
    <name evidence="1" type="ORF">CTM94_19000</name>
</gene>
<evidence type="ECO:0000313" key="4">
    <source>
        <dbReference type="Proteomes" id="UP000241566"/>
    </source>
</evidence>
<dbReference type="EMBL" id="PYOJ01000052">
    <property type="protein sequence ID" value="PSV86708.1"/>
    <property type="molecule type" value="Genomic_DNA"/>
</dbReference>
<reference evidence="2 3" key="1">
    <citation type="submission" date="2018-03" db="EMBL/GenBank/DDBJ databases">
        <title>Whole genome sequencing of Histamine producing bacteria.</title>
        <authorList>
            <person name="Butler K."/>
        </authorList>
    </citation>
    <scope>NUCLEOTIDE SEQUENCE [LARGE SCALE GENOMIC DNA]</scope>
    <source>
        <strain evidence="1 4">ATCC 25521</strain>
        <strain evidence="2 3">ATCC 33979</strain>
    </source>
</reference>
<dbReference type="AlphaFoldDB" id="A0A2T3M4A6"/>
<dbReference type="EMBL" id="PYOI01000042">
    <property type="protein sequence ID" value="PSV78402.1"/>
    <property type="molecule type" value="Genomic_DNA"/>
</dbReference>
<dbReference type="Proteomes" id="UP000240410">
    <property type="component" value="Unassembled WGS sequence"/>
</dbReference>
<dbReference type="RefSeq" id="WP_045064869.1">
    <property type="nucleotide sequence ID" value="NZ_CP131599.1"/>
</dbReference>
<comment type="caution">
    <text evidence="2">The sequence shown here is derived from an EMBL/GenBank/DDBJ whole genome shotgun (WGS) entry which is preliminary data.</text>
</comment>